<feature type="transmembrane region" description="Helical" evidence="5">
    <location>
        <begin position="12"/>
        <end position="30"/>
    </location>
</feature>
<feature type="domain" description="Ion transport" evidence="6">
    <location>
        <begin position="5"/>
        <end position="148"/>
    </location>
</feature>
<gene>
    <name evidence="7" type="ORF">FKW44_019074</name>
</gene>
<sequence length="161" mass="18495">SMEMQNLLKNGNYFFTTIFAFESFMKLMAMSPRYFFAVRLSSAYISPSKEIPTILFFFQDGWNCFDFLILLAEGINGLSMLRSFRLLRVFKLAKSWKSLNDIMTIMANTLGALSNLTIVLWIIIFIFAVMGMQLFGSSYVEKACEKWTASCRDGTLRTLCI</sequence>
<evidence type="ECO:0000256" key="1">
    <source>
        <dbReference type="ARBA" id="ARBA00004141"/>
    </source>
</evidence>
<evidence type="ECO:0000256" key="2">
    <source>
        <dbReference type="ARBA" id="ARBA00022692"/>
    </source>
</evidence>
<dbReference type="Pfam" id="PF00520">
    <property type="entry name" value="Ion_trans"/>
    <property type="match status" value="1"/>
</dbReference>
<keyword evidence="8" id="KW-1185">Reference proteome</keyword>
<keyword evidence="7" id="KW-0406">Ion transport</keyword>
<dbReference type="AlphaFoldDB" id="A0A7T8GVB7"/>
<organism evidence="7 8">
    <name type="scientific">Caligus rogercresseyi</name>
    <name type="common">Sea louse</name>
    <dbReference type="NCBI Taxonomy" id="217165"/>
    <lineage>
        <taxon>Eukaryota</taxon>
        <taxon>Metazoa</taxon>
        <taxon>Ecdysozoa</taxon>
        <taxon>Arthropoda</taxon>
        <taxon>Crustacea</taxon>
        <taxon>Multicrustacea</taxon>
        <taxon>Hexanauplia</taxon>
        <taxon>Copepoda</taxon>
        <taxon>Siphonostomatoida</taxon>
        <taxon>Caligidae</taxon>
        <taxon>Caligus</taxon>
    </lineage>
</organism>
<keyword evidence="3 5" id="KW-1133">Transmembrane helix</keyword>
<keyword evidence="7" id="KW-0407">Ion channel</keyword>
<dbReference type="InterPro" id="IPR005821">
    <property type="entry name" value="Ion_trans_dom"/>
</dbReference>
<keyword evidence="7" id="KW-0813">Transport</keyword>
<reference evidence="8" key="1">
    <citation type="submission" date="2021-01" db="EMBL/GenBank/DDBJ databases">
        <title>Caligus Genome Assembly.</title>
        <authorList>
            <person name="Gallardo-Escarate C."/>
        </authorList>
    </citation>
    <scope>NUCLEOTIDE SEQUENCE [LARGE SCALE GENOMIC DNA]</scope>
</reference>
<evidence type="ECO:0000256" key="4">
    <source>
        <dbReference type="ARBA" id="ARBA00023136"/>
    </source>
</evidence>
<protein>
    <submittedName>
        <fullName evidence="7">Sodium channel protein</fullName>
    </submittedName>
</protein>
<dbReference type="EMBL" id="CP045902">
    <property type="protein sequence ID" value="QQP38494.1"/>
    <property type="molecule type" value="Genomic_DNA"/>
</dbReference>
<evidence type="ECO:0000313" key="7">
    <source>
        <dbReference type="EMBL" id="QQP38494.1"/>
    </source>
</evidence>
<keyword evidence="2 5" id="KW-0812">Transmembrane</keyword>
<accession>A0A7T8GVB7</accession>
<dbReference type="PANTHER" id="PTHR10037:SF288">
    <property type="entry name" value="SODIUM CHANNEL PROTEIN PARA"/>
    <property type="match status" value="1"/>
</dbReference>
<feature type="non-terminal residue" evidence="7">
    <location>
        <position position="1"/>
    </location>
</feature>
<dbReference type="Proteomes" id="UP000595437">
    <property type="component" value="Chromosome 13"/>
</dbReference>
<comment type="subcellular location">
    <subcellularLocation>
        <location evidence="1">Membrane</location>
        <topology evidence="1">Multi-pass membrane protein</topology>
    </subcellularLocation>
</comment>
<dbReference type="PANTHER" id="PTHR10037">
    <property type="entry name" value="VOLTAGE-GATED CATION CHANNEL CALCIUM AND SODIUM"/>
    <property type="match status" value="1"/>
</dbReference>
<dbReference type="GO" id="GO:0001518">
    <property type="term" value="C:voltage-gated sodium channel complex"/>
    <property type="evidence" value="ECO:0007669"/>
    <property type="project" value="TreeGrafter"/>
</dbReference>
<proteinExistence type="predicted"/>
<feature type="non-terminal residue" evidence="7">
    <location>
        <position position="161"/>
    </location>
</feature>
<evidence type="ECO:0000259" key="6">
    <source>
        <dbReference type="Pfam" id="PF00520"/>
    </source>
</evidence>
<keyword evidence="4 5" id="KW-0472">Membrane</keyword>
<dbReference type="InterPro" id="IPR027359">
    <property type="entry name" value="Volt_channel_dom_sf"/>
</dbReference>
<feature type="transmembrane region" description="Helical" evidence="5">
    <location>
        <begin position="65"/>
        <end position="84"/>
    </location>
</feature>
<evidence type="ECO:0000313" key="8">
    <source>
        <dbReference type="Proteomes" id="UP000595437"/>
    </source>
</evidence>
<evidence type="ECO:0000256" key="5">
    <source>
        <dbReference type="SAM" id="Phobius"/>
    </source>
</evidence>
<name>A0A7T8GVB7_CALRO</name>
<dbReference type="OrthoDB" id="6426636at2759"/>
<dbReference type="Gene3D" id="1.10.287.70">
    <property type="match status" value="1"/>
</dbReference>
<dbReference type="GO" id="GO:0005248">
    <property type="term" value="F:voltage-gated sodium channel activity"/>
    <property type="evidence" value="ECO:0007669"/>
    <property type="project" value="TreeGrafter"/>
</dbReference>
<evidence type="ECO:0000256" key="3">
    <source>
        <dbReference type="ARBA" id="ARBA00022989"/>
    </source>
</evidence>
<dbReference type="GO" id="GO:0086010">
    <property type="term" value="P:membrane depolarization during action potential"/>
    <property type="evidence" value="ECO:0007669"/>
    <property type="project" value="TreeGrafter"/>
</dbReference>
<feature type="transmembrane region" description="Helical" evidence="5">
    <location>
        <begin position="105"/>
        <end position="130"/>
    </location>
</feature>
<dbReference type="Gene3D" id="1.20.120.350">
    <property type="entry name" value="Voltage-gated potassium channels. Chain C"/>
    <property type="match status" value="1"/>
</dbReference>
<dbReference type="SUPFAM" id="SSF81324">
    <property type="entry name" value="Voltage-gated potassium channels"/>
    <property type="match status" value="1"/>
</dbReference>
<dbReference type="GO" id="GO:0019228">
    <property type="term" value="P:neuronal action potential"/>
    <property type="evidence" value="ECO:0007669"/>
    <property type="project" value="TreeGrafter"/>
</dbReference>
<dbReference type="InterPro" id="IPR043203">
    <property type="entry name" value="VGCC_Ca_Na"/>
</dbReference>